<feature type="signal peptide" evidence="1">
    <location>
        <begin position="1"/>
        <end position="23"/>
    </location>
</feature>
<dbReference type="Pfam" id="PF09084">
    <property type="entry name" value="NMT1"/>
    <property type="match status" value="1"/>
</dbReference>
<dbReference type="GO" id="GO:0009228">
    <property type="term" value="P:thiamine biosynthetic process"/>
    <property type="evidence" value="ECO:0007669"/>
    <property type="project" value="InterPro"/>
</dbReference>
<evidence type="ECO:0000313" key="3">
    <source>
        <dbReference type="EMBL" id="NEU97152.1"/>
    </source>
</evidence>
<comment type="caution">
    <text evidence="3">The sequence shown here is derived from an EMBL/GenBank/DDBJ whole genome shotgun (WGS) entry which is preliminary data.</text>
</comment>
<dbReference type="InterPro" id="IPR027939">
    <property type="entry name" value="NMT1/THI5"/>
</dbReference>
<proteinExistence type="predicted"/>
<dbReference type="Gene3D" id="3.40.190.10">
    <property type="entry name" value="Periplasmic binding protein-like II"/>
    <property type="match status" value="2"/>
</dbReference>
<gene>
    <name evidence="3" type="ORF">FNJ47_15240</name>
</gene>
<dbReference type="AlphaFoldDB" id="A0A6P1BHZ8"/>
<dbReference type="InterPro" id="IPR015168">
    <property type="entry name" value="SsuA/THI5"/>
</dbReference>
<keyword evidence="4" id="KW-1185">Reference proteome</keyword>
<sequence>MIRAFLPRALTMGLLAAALSVSAALAPARAQSPDKTLDKVSFGTNWVAEGEHGGFFQALADGTYKKYGLDVTIVPGGPNENNRMLLIAGKLDFFMSANSLQTFDAVTNNVPLVAVAAMFQKDPQVFLTHPEVKAGKIEDLKPLTLLISKEGITSYFQWLKSEYGFDENKVKPYTFNPQPFIVNKQTAMQGYVTSEPFAVEKAAGFKPNVLLIADYGFNSYSTLIETRRDLVDKKPDLVQRFVDASVVGWYTYVYGDNSAGNAMIKKLNPDMNDELLAYCVAKMREHGIVDSGDSIKNGIGAMTDERMASFFDKMVRAGVVKGTIDYRQGYTLRFVNKAVGVELRPKN</sequence>
<accession>A0A6P1BHZ8</accession>
<organism evidence="3 4">
    <name type="scientific">Bradyrhizobium uaiense</name>
    <dbReference type="NCBI Taxonomy" id="2594946"/>
    <lineage>
        <taxon>Bacteria</taxon>
        <taxon>Pseudomonadati</taxon>
        <taxon>Pseudomonadota</taxon>
        <taxon>Alphaproteobacteria</taxon>
        <taxon>Hyphomicrobiales</taxon>
        <taxon>Nitrobacteraceae</taxon>
        <taxon>Bradyrhizobium</taxon>
    </lineage>
</organism>
<keyword evidence="1" id="KW-0732">Signal</keyword>
<reference evidence="3 4" key="1">
    <citation type="journal article" date="2020" name="Arch. Microbiol.">
        <title>Bradyrhizobium uaiense sp. nov., a new highly efficient cowpea symbiont.</title>
        <authorList>
            <person name="Cabral Michel D."/>
            <person name="Azarias Guimaraes A."/>
            <person name="Martins da Costa E."/>
            <person name="Soares de Carvalho T."/>
            <person name="Balsanelli E."/>
            <person name="Willems A."/>
            <person name="Maltempi de Souza E."/>
            <person name="de Souza Moreira F.M."/>
        </authorList>
    </citation>
    <scope>NUCLEOTIDE SEQUENCE [LARGE SCALE GENOMIC DNA]</scope>
    <source>
        <strain evidence="3 4">UFLA 03-164</strain>
    </source>
</reference>
<evidence type="ECO:0000259" key="2">
    <source>
        <dbReference type="Pfam" id="PF09084"/>
    </source>
</evidence>
<dbReference type="RefSeq" id="WP_163154301.1">
    <property type="nucleotide sequence ID" value="NZ_VKHP01000051.1"/>
</dbReference>
<dbReference type="Proteomes" id="UP000468531">
    <property type="component" value="Unassembled WGS sequence"/>
</dbReference>
<dbReference type="EMBL" id="VKHP01000051">
    <property type="protein sequence ID" value="NEU97152.1"/>
    <property type="molecule type" value="Genomic_DNA"/>
</dbReference>
<dbReference type="PANTHER" id="PTHR31528">
    <property type="entry name" value="4-AMINO-5-HYDROXYMETHYL-2-METHYLPYRIMIDINE PHOSPHATE SYNTHASE THI11-RELATED"/>
    <property type="match status" value="1"/>
</dbReference>
<name>A0A6P1BHZ8_9BRAD</name>
<dbReference type="SUPFAM" id="SSF53850">
    <property type="entry name" value="Periplasmic binding protein-like II"/>
    <property type="match status" value="1"/>
</dbReference>
<feature type="domain" description="SsuA/THI5-like" evidence="2">
    <location>
        <begin position="51"/>
        <end position="249"/>
    </location>
</feature>
<protein>
    <submittedName>
        <fullName evidence="3">ABC transporter substrate-binding protein</fullName>
    </submittedName>
</protein>
<dbReference type="PANTHER" id="PTHR31528:SF3">
    <property type="entry name" value="THIAMINE BIOSYNTHESIS PROTEIN HI_0357-RELATED"/>
    <property type="match status" value="1"/>
</dbReference>
<evidence type="ECO:0000256" key="1">
    <source>
        <dbReference type="SAM" id="SignalP"/>
    </source>
</evidence>
<feature type="chain" id="PRO_5026751160" evidence="1">
    <location>
        <begin position="24"/>
        <end position="347"/>
    </location>
</feature>
<evidence type="ECO:0000313" key="4">
    <source>
        <dbReference type="Proteomes" id="UP000468531"/>
    </source>
</evidence>